<sequence>MAEYTGEGSGFLSVSFEKVNSSLASFASSYSDIIANEIAPLVALGLTLTFITLGVLVTMNDVSNPC</sequence>
<comment type="caution">
    <text evidence="2">The sequence shown here is derived from an EMBL/GenBank/DDBJ whole genome shotgun (WGS) entry which is preliminary data.</text>
</comment>
<dbReference type="Proteomes" id="UP000191094">
    <property type="component" value="Unassembled WGS sequence"/>
</dbReference>
<dbReference type="RefSeq" id="WP_078306909.1">
    <property type="nucleotide sequence ID" value="NZ_CP147511.1"/>
</dbReference>
<gene>
    <name evidence="2" type="ORF">B0682_04830</name>
</gene>
<feature type="transmembrane region" description="Helical" evidence="1">
    <location>
        <begin position="38"/>
        <end position="59"/>
    </location>
</feature>
<protein>
    <submittedName>
        <fullName evidence="2">Uncharacterized protein</fullName>
    </submittedName>
</protein>
<name>A0A1T0CHT6_9GAMM</name>
<dbReference type="EMBL" id="MUYT01000004">
    <property type="protein sequence ID" value="OOS21917.1"/>
    <property type="molecule type" value="Genomic_DNA"/>
</dbReference>
<proteinExistence type="predicted"/>
<evidence type="ECO:0000313" key="3">
    <source>
        <dbReference type="Proteomes" id="UP000191094"/>
    </source>
</evidence>
<organism evidence="2 3">
    <name type="scientific">Lwoffella lincolnii</name>
    <dbReference type="NCBI Taxonomy" id="90241"/>
    <lineage>
        <taxon>Bacteria</taxon>
        <taxon>Pseudomonadati</taxon>
        <taxon>Pseudomonadota</taxon>
        <taxon>Gammaproteobacteria</taxon>
        <taxon>Moraxellales</taxon>
        <taxon>Moraxellaceae</taxon>
        <taxon>Lwoffella</taxon>
    </lineage>
</organism>
<evidence type="ECO:0000256" key="1">
    <source>
        <dbReference type="SAM" id="Phobius"/>
    </source>
</evidence>
<accession>A0A1T0CHT6</accession>
<keyword evidence="1" id="KW-1133">Transmembrane helix</keyword>
<dbReference type="AlphaFoldDB" id="A0A1T0CHT6"/>
<dbReference type="STRING" id="90241.B0682_04830"/>
<keyword evidence="1" id="KW-0812">Transmembrane</keyword>
<keyword evidence="3" id="KW-1185">Reference proteome</keyword>
<evidence type="ECO:0000313" key="2">
    <source>
        <dbReference type="EMBL" id="OOS21917.1"/>
    </source>
</evidence>
<reference evidence="2 3" key="1">
    <citation type="submission" date="2017-02" db="EMBL/GenBank/DDBJ databases">
        <title>Draft genome sequence of Moraxella lincolnii CCUG 9405T type strain.</title>
        <authorList>
            <person name="Salva-Serra F."/>
            <person name="Engstrom-Jakobsson H."/>
            <person name="Thorell K."/>
            <person name="Jaen-Luchoro D."/>
            <person name="Gonzales-Siles L."/>
            <person name="Karlsson R."/>
            <person name="Yazdan S."/>
            <person name="Boulund F."/>
            <person name="Johnning A."/>
            <person name="Engstrand L."/>
            <person name="Kristiansson E."/>
            <person name="Moore E."/>
        </authorList>
    </citation>
    <scope>NUCLEOTIDE SEQUENCE [LARGE SCALE GENOMIC DNA]</scope>
    <source>
        <strain evidence="2 3">CCUG 9405</strain>
    </source>
</reference>
<keyword evidence="1" id="KW-0472">Membrane</keyword>